<evidence type="ECO:0000313" key="2">
    <source>
        <dbReference type="EMBL" id="GAA1673108.1"/>
    </source>
</evidence>
<accession>A0ABP4SHP1</accession>
<reference evidence="3" key="1">
    <citation type="journal article" date="2019" name="Int. J. Syst. Evol. Microbiol.">
        <title>The Global Catalogue of Microorganisms (GCM) 10K type strain sequencing project: providing services to taxonomists for standard genome sequencing and annotation.</title>
        <authorList>
            <consortium name="The Broad Institute Genomics Platform"/>
            <consortium name="The Broad Institute Genome Sequencing Center for Infectious Disease"/>
            <person name="Wu L."/>
            <person name="Ma J."/>
        </authorList>
    </citation>
    <scope>NUCLEOTIDE SEQUENCE [LARGE SCALE GENOMIC DNA]</scope>
    <source>
        <strain evidence="3">JCM 14718</strain>
    </source>
</reference>
<evidence type="ECO:0000259" key="1">
    <source>
        <dbReference type="PROSITE" id="PS50043"/>
    </source>
</evidence>
<dbReference type="InterPro" id="IPR036388">
    <property type="entry name" value="WH-like_DNA-bd_sf"/>
</dbReference>
<dbReference type="InterPro" id="IPR016032">
    <property type="entry name" value="Sig_transdc_resp-reg_C-effctor"/>
</dbReference>
<dbReference type="Gene3D" id="1.10.10.10">
    <property type="entry name" value="Winged helix-like DNA-binding domain superfamily/Winged helix DNA-binding domain"/>
    <property type="match status" value="1"/>
</dbReference>
<dbReference type="SMART" id="SM00421">
    <property type="entry name" value="HTH_LUXR"/>
    <property type="match status" value="1"/>
</dbReference>
<dbReference type="SUPFAM" id="SSF52540">
    <property type="entry name" value="P-loop containing nucleoside triphosphate hydrolases"/>
    <property type="match status" value="1"/>
</dbReference>
<dbReference type="InterPro" id="IPR000792">
    <property type="entry name" value="Tscrpt_reg_LuxR_C"/>
</dbReference>
<protein>
    <recommendedName>
        <fullName evidence="1">HTH luxR-type domain-containing protein</fullName>
    </recommendedName>
</protein>
<gene>
    <name evidence="2" type="ORF">GCM10009765_23030</name>
</gene>
<dbReference type="SUPFAM" id="SSF46894">
    <property type="entry name" value="C-terminal effector domain of the bipartite response regulators"/>
    <property type="match status" value="1"/>
</dbReference>
<dbReference type="CDD" id="cd06170">
    <property type="entry name" value="LuxR_C_like"/>
    <property type="match status" value="1"/>
</dbReference>
<name>A0ABP4SHP1_9ACTN</name>
<dbReference type="InterPro" id="IPR027417">
    <property type="entry name" value="P-loop_NTPase"/>
</dbReference>
<keyword evidence="3" id="KW-1185">Reference proteome</keyword>
<proteinExistence type="predicted"/>
<sequence length="368" mass="38859">MLAAIGEHQTNAQIAERLHLSIRTVESHVSSLLRKAGVTDRRSLATAVPRWVAVPWAASSFVGRATERTELLTSLTQNRLVSLLGPGGVGKSRLAMEVAPAGAAFVDLVPVRAGFVVPAVAAAIGVVERQGQPLTNAILDQLGDQAGVLVVDNCEHVNDEVGPLVERILAGCPGITVLATSRERLGLPAERTLVVPPLGVEAQELLTDRARAVDRTFAAEPGLLADACSRLDGIPLAIELAAARIGSLGMDGLRTALRDRLRLVAGGWGTDQRHRSLRMVIGWSHDLLDPRERSLFRRLAVFVGGFDLAAVTATNPGQPAGELADVLGRLVDKSLVVLGAAGRWRMLETVRAFAAEMLAASGDDVPTG</sequence>
<dbReference type="PANTHER" id="PTHR47691:SF3">
    <property type="entry name" value="HTH-TYPE TRANSCRIPTIONAL REGULATOR RV0890C-RELATED"/>
    <property type="match status" value="1"/>
</dbReference>
<evidence type="ECO:0000313" key="3">
    <source>
        <dbReference type="Proteomes" id="UP001500618"/>
    </source>
</evidence>
<organism evidence="2 3">
    <name type="scientific">Fodinicola feengrottensis</name>
    <dbReference type="NCBI Taxonomy" id="435914"/>
    <lineage>
        <taxon>Bacteria</taxon>
        <taxon>Bacillati</taxon>
        <taxon>Actinomycetota</taxon>
        <taxon>Actinomycetes</taxon>
        <taxon>Mycobacteriales</taxon>
        <taxon>Fodinicola</taxon>
    </lineage>
</organism>
<comment type="caution">
    <text evidence="2">The sequence shown here is derived from an EMBL/GenBank/DDBJ whole genome shotgun (WGS) entry which is preliminary data.</text>
</comment>
<dbReference type="Gene3D" id="3.40.50.300">
    <property type="entry name" value="P-loop containing nucleotide triphosphate hydrolases"/>
    <property type="match status" value="1"/>
</dbReference>
<dbReference type="EMBL" id="BAAANY010000008">
    <property type="protein sequence ID" value="GAA1673108.1"/>
    <property type="molecule type" value="Genomic_DNA"/>
</dbReference>
<dbReference type="Pfam" id="PF00196">
    <property type="entry name" value="GerE"/>
    <property type="match status" value="1"/>
</dbReference>
<dbReference type="Pfam" id="PF25872">
    <property type="entry name" value="HTH_77"/>
    <property type="match status" value="1"/>
</dbReference>
<dbReference type="PANTHER" id="PTHR47691">
    <property type="entry name" value="REGULATOR-RELATED"/>
    <property type="match status" value="1"/>
</dbReference>
<dbReference type="InterPro" id="IPR058852">
    <property type="entry name" value="HTH_77"/>
</dbReference>
<dbReference type="Proteomes" id="UP001500618">
    <property type="component" value="Unassembled WGS sequence"/>
</dbReference>
<dbReference type="PROSITE" id="PS50043">
    <property type="entry name" value="HTH_LUXR_2"/>
    <property type="match status" value="1"/>
</dbReference>
<feature type="domain" description="HTH luxR-type" evidence="1">
    <location>
        <begin position="1"/>
        <end position="52"/>
    </location>
</feature>